<name>A0ABP5DS33_9ACTN</name>
<accession>A0ABP5DS33</accession>
<sequence length="63" mass="6763">MTRDDFGLFRAGFHGGAEGRRTASGVDTKKMPMDDGGMVVGARVAMEIDAEFIYDSQGCSLDD</sequence>
<dbReference type="Proteomes" id="UP001501585">
    <property type="component" value="Unassembled WGS sequence"/>
</dbReference>
<dbReference type="EMBL" id="BAAAPC010000003">
    <property type="protein sequence ID" value="GAA1985358.1"/>
    <property type="molecule type" value="Genomic_DNA"/>
</dbReference>
<reference evidence="2" key="1">
    <citation type="journal article" date="2019" name="Int. J. Syst. Evol. Microbiol.">
        <title>The Global Catalogue of Microorganisms (GCM) 10K type strain sequencing project: providing services to taxonomists for standard genome sequencing and annotation.</title>
        <authorList>
            <consortium name="The Broad Institute Genomics Platform"/>
            <consortium name="The Broad Institute Genome Sequencing Center for Infectious Disease"/>
            <person name="Wu L."/>
            <person name="Ma J."/>
        </authorList>
    </citation>
    <scope>NUCLEOTIDE SEQUENCE [LARGE SCALE GENOMIC DNA]</scope>
    <source>
        <strain evidence="2">JCM 15313</strain>
    </source>
</reference>
<keyword evidence="2" id="KW-1185">Reference proteome</keyword>
<protein>
    <submittedName>
        <fullName evidence="1">Uncharacterized protein</fullName>
    </submittedName>
</protein>
<evidence type="ECO:0000313" key="1">
    <source>
        <dbReference type="EMBL" id="GAA1985358.1"/>
    </source>
</evidence>
<evidence type="ECO:0000313" key="2">
    <source>
        <dbReference type="Proteomes" id="UP001501585"/>
    </source>
</evidence>
<comment type="caution">
    <text evidence="1">The sequence shown here is derived from an EMBL/GenBank/DDBJ whole genome shotgun (WGS) entry which is preliminary data.</text>
</comment>
<gene>
    <name evidence="1" type="ORF">GCM10009799_08470</name>
</gene>
<proteinExistence type="predicted"/>
<organism evidence="1 2">
    <name type="scientific">Nocardiopsis rhodophaea</name>
    <dbReference type="NCBI Taxonomy" id="280238"/>
    <lineage>
        <taxon>Bacteria</taxon>
        <taxon>Bacillati</taxon>
        <taxon>Actinomycetota</taxon>
        <taxon>Actinomycetes</taxon>
        <taxon>Streptosporangiales</taxon>
        <taxon>Nocardiopsidaceae</taxon>
        <taxon>Nocardiopsis</taxon>
    </lineage>
</organism>